<comment type="caution">
    <text evidence="1">The sequence shown here is derived from an EMBL/GenBank/DDBJ whole genome shotgun (WGS) entry which is preliminary data.</text>
</comment>
<dbReference type="RefSeq" id="WP_205384537.1">
    <property type="nucleotide sequence ID" value="NZ_JAFFZS010000015.1"/>
</dbReference>
<dbReference type="InterPro" id="IPR045993">
    <property type="entry name" value="DUF5949"/>
</dbReference>
<keyword evidence="2" id="KW-1185">Reference proteome</keyword>
<dbReference type="Pfam" id="PF19374">
    <property type="entry name" value="DUF5949"/>
    <property type="match status" value="1"/>
</dbReference>
<dbReference type="EMBL" id="JAFFZS010000015">
    <property type="protein sequence ID" value="MBN0046392.1"/>
    <property type="molecule type" value="Genomic_DNA"/>
</dbReference>
<gene>
    <name evidence="1" type="ORF">JS756_20250</name>
</gene>
<name>A0ABS2VTD5_STRAS</name>
<dbReference type="Proteomes" id="UP000788262">
    <property type="component" value="Unassembled WGS sequence"/>
</dbReference>
<organism evidence="1 2">
    <name type="scientific">Streptomyces actuosus</name>
    <dbReference type="NCBI Taxonomy" id="1885"/>
    <lineage>
        <taxon>Bacteria</taxon>
        <taxon>Bacillati</taxon>
        <taxon>Actinomycetota</taxon>
        <taxon>Actinomycetes</taxon>
        <taxon>Kitasatosporales</taxon>
        <taxon>Streptomycetaceae</taxon>
        <taxon>Streptomyces</taxon>
    </lineage>
</organism>
<protein>
    <submittedName>
        <fullName evidence="1">Uncharacterized protein</fullName>
    </submittedName>
</protein>
<evidence type="ECO:0000313" key="2">
    <source>
        <dbReference type="Proteomes" id="UP000788262"/>
    </source>
</evidence>
<evidence type="ECO:0000313" key="1">
    <source>
        <dbReference type="EMBL" id="MBN0046392.1"/>
    </source>
</evidence>
<proteinExistence type="predicted"/>
<accession>A0ABS2VTD5</accession>
<sequence length="166" mass="17047">MTSTSSETRPFNVADLGTLVVMPWSGEAPDGTDMPYLLAYSLGDAEGGEAATTAAVKRLLGDSGLPVGGDVVDGAAKPSLPVTLLVEAGSAVVTMPNLNAQCTPPPEWLAAVEERGYAYLVFTTRPWPEAEPGKPVTPEALAAFAGAEETLTAAAHVVLPARSLRG</sequence>
<reference evidence="1 2" key="1">
    <citation type="submission" date="2021-02" db="EMBL/GenBank/DDBJ databases">
        <title>Whole genome sequencing of Streptomyces actuosus VRA1.</title>
        <authorList>
            <person name="Sen G."/>
            <person name="Sen A."/>
        </authorList>
    </citation>
    <scope>NUCLEOTIDE SEQUENCE [LARGE SCALE GENOMIC DNA]</scope>
    <source>
        <strain evidence="1 2">VRA1</strain>
    </source>
</reference>